<keyword evidence="3" id="KW-1185">Reference proteome</keyword>
<sequence>MLDALGISGLSDAPANELSGGQQQLVAMAQALVRDPQVLLLDEPTSALDLRRQIEVMQLVRDTARSRNIVVIAALHDLGLAARSADRFLLLEDGKVAADGTPEAVLHDAATGRVYGVEIDIARTDRGTLIVDAHLG</sequence>
<name>A0ABW7LIJ5_9RHOB</name>
<protein>
    <submittedName>
        <fullName evidence="2">ABC transporter ATP-binding protein</fullName>
    </submittedName>
</protein>
<gene>
    <name evidence="2" type="ORF">ACHFJ0_02725</name>
</gene>
<comment type="caution">
    <text evidence="2">The sequence shown here is derived from an EMBL/GenBank/DDBJ whole genome shotgun (WGS) entry which is preliminary data.</text>
</comment>
<dbReference type="Proteomes" id="UP001609376">
    <property type="component" value="Unassembled WGS sequence"/>
</dbReference>
<feature type="domain" description="ABC transporter" evidence="1">
    <location>
        <begin position="2"/>
        <end position="46"/>
    </location>
</feature>
<dbReference type="GO" id="GO:0005524">
    <property type="term" value="F:ATP binding"/>
    <property type="evidence" value="ECO:0007669"/>
    <property type="project" value="UniProtKB-KW"/>
</dbReference>
<dbReference type="SUPFAM" id="SSF52540">
    <property type="entry name" value="P-loop containing nucleoside triphosphate hydrolases"/>
    <property type="match status" value="1"/>
</dbReference>
<evidence type="ECO:0000313" key="2">
    <source>
        <dbReference type="EMBL" id="MFH5773135.1"/>
    </source>
</evidence>
<accession>A0ABW7LIJ5</accession>
<dbReference type="EMBL" id="JBIMPR010000002">
    <property type="protein sequence ID" value="MFH5773135.1"/>
    <property type="molecule type" value="Genomic_DNA"/>
</dbReference>
<evidence type="ECO:0000259" key="1">
    <source>
        <dbReference type="Pfam" id="PF00005"/>
    </source>
</evidence>
<dbReference type="Gene3D" id="3.40.50.300">
    <property type="entry name" value="P-loop containing nucleotide triphosphate hydrolases"/>
    <property type="match status" value="1"/>
</dbReference>
<dbReference type="PANTHER" id="PTHR42794:SF2">
    <property type="entry name" value="ABC TRANSPORTER ATP-BINDING PROTEIN"/>
    <property type="match status" value="1"/>
</dbReference>
<dbReference type="Pfam" id="PF00005">
    <property type="entry name" value="ABC_tran"/>
    <property type="match status" value="1"/>
</dbReference>
<dbReference type="PANTHER" id="PTHR42794">
    <property type="entry name" value="HEMIN IMPORT ATP-BINDING PROTEIN HMUV"/>
    <property type="match status" value="1"/>
</dbReference>
<dbReference type="RefSeq" id="WP_395131674.1">
    <property type="nucleotide sequence ID" value="NZ_JBIMPR010000002.1"/>
</dbReference>
<keyword evidence="2" id="KW-0067">ATP-binding</keyword>
<dbReference type="InterPro" id="IPR003439">
    <property type="entry name" value="ABC_transporter-like_ATP-bd"/>
</dbReference>
<reference evidence="2 3" key="1">
    <citation type="submission" date="2024-10" db="EMBL/GenBank/DDBJ databases">
        <title>Paracoccus drimophilus sp. nov., a novel bacterium from corn roots in Hunan.</title>
        <authorList>
            <person name="Li X."/>
        </authorList>
    </citation>
    <scope>NUCLEOTIDE SEQUENCE [LARGE SCALE GENOMIC DNA]</scope>
    <source>
        <strain evidence="2 3">NGMCC 1.201697</strain>
    </source>
</reference>
<dbReference type="InterPro" id="IPR027417">
    <property type="entry name" value="P-loop_NTPase"/>
</dbReference>
<proteinExistence type="predicted"/>
<organism evidence="2 3">
    <name type="scientific">Paracoccus broussonetiae subsp. drimophilus</name>
    <dbReference type="NCBI Taxonomy" id="3373869"/>
    <lineage>
        <taxon>Bacteria</taxon>
        <taxon>Pseudomonadati</taxon>
        <taxon>Pseudomonadota</taxon>
        <taxon>Alphaproteobacteria</taxon>
        <taxon>Rhodobacterales</taxon>
        <taxon>Paracoccaceae</taxon>
        <taxon>Paracoccus</taxon>
        <taxon>Paracoccus broussonetiae</taxon>
    </lineage>
</organism>
<keyword evidence="2" id="KW-0547">Nucleotide-binding</keyword>
<evidence type="ECO:0000313" key="3">
    <source>
        <dbReference type="Proteomes" id="UP001609376"/>
    </source>
</evidence>